<evidence type="ECO:0000256" key="4">
    <source>
        <dbReference type="ARBA" id="ARBA00010617"/>
    </source>
</evidence>
<evidence type="ECO:0000313" key="16">
    <source>
        <dbReference type="Proteomes" id="UP000824782"/>
    </source>
</evidence>
<keyword evidence="8" id="KW-0492">Microsome</keyword>
<dbReference type="AlphaFoldDB" id="A0AAV6ZU81"/>
<evidence type="ECO:0000256" key="3">
    <source>
        <dbReference type="ARBA" id="ARBA00004406"/>
    </source>
</evidence>
<dbReference type="Gene3D" id="1.10.630.10">
    <property type="entry name" value="Cytochrome P450"/>
    <property type="match status" value="1"/>
</dbReference>
<dbReference type="InterPro" id="IPR008067">
    <property type="entry name" value="Cyt_P450_E_grp-I_CYP2A-like"/>
</dbReference>
<dbReference type="GO" id="GO:0016712">
    <property type="term" value="F:oxidoreductase activity, acting on paired donors, with incorporation or reduction of molecular oxygen, reduced flavin or flavoprotein as one donor, and incorporation of one atom of oxygen"/>
    <property type="evidence" value="ECO:0007669"/>
    <property type="project" value="InterPro"/>
</dbReference>
<keyword evidence="7" id="KW-0256">Endoplasmic reticulum</keyword>
<evidence type="ECO:0000256" key="1">
    <source>
        <dbReference type="ARBA" id="ARBA00001971"/>
    </source>
</evidence>
<dbReference type="GO" id="GO:0006805">
    <property type="term" value="P:xenobiotic metabolic process"/>
    <property type="evidence" value="ECO:0007669"/>
    <property type="project" value="TreeGrafter"/>
</dbReference>
<evidence type="ECO:0000256" key="10">
    <source>
        <dbReference type="ARBA" id="ARBA00023004"/>
    </source>
</evidence>
<dbReference type="GO" id="GO:0008392">
    <property type="term" value="F:arachidonate epoxygenase activity"/>
    <property type="evidence" value="ECO:0007669"/>
    <property type="project" value="TreeGrafter"/>
</dbReference>
<dbReference type="PANTHER" id="PTHR24300">
    <property type="entry name" value="CYTOCHROME P450 508A4-RELATED"/>
    <property type="match status" value="1"/>
</dbReference>
<dbReference type="EMBL" id="WNYA01000010">
    <property type="protein sequence ID" value="KAG8552928.1"/>
    <property type="molecule type" value="Genomic_DNA"/>
</dbReference>
<dbReference type="Proteomes" id="UP000824782">
    <property type="component" value="Unassembled WGS sequence"/>
</dbReference>
<evidence type="ECO:0000256" key="2">
    <source>
        <dbReference type="ARBA" id="ARBA00004174"/>
    </source>
</evidence>
<keyword evidence="9 14" id="KW-0560">Oxidoreductase</keyword>
<comment type="subcellular location">
    <subcellularLocation>
        <location evidence="3">Endoplasmic reticulum membrane</location>
        <topology evidence="3">Peripheral membrane protein</topology>
    </subcellularLocation>
    <subcellularLocation>
        <location evidence="2">Microsome membrane</location>
        <topology evidence="2">Peripheral membrane protein</topology>
    </subcellularLocation>
</comment>
<evidence type="ECO:0000256" key="12">
    <source>
        <dbReference type="ARBA" id="ARBA00023136"/>
    </source>
</evidence>
<dbReference type="PRINTS" id="PR00385">
    <property type="entry name" value="P450"/>
</dbReference>
<dbReference type="EMBL" id="WNYA01000010">
    <property type="protein sequence ID" value="KAG8552927.1"/>
    <property type="molecule type" value="Genomic_DNA"/>
</dbReference>
<evidence type="ECO:0000256" key="9">
    <source>
        <dbReference type="ARBA" id="ARBA00023002"/>
    </source>
</evidence>
<evidence type="ECO:0000256" key="7">
    <source>
        <dbReference type="ARBA" id="ARBA00022824"/>
    </source>
</evidence>
<keyword evidence="11 14" id="KW-0503">Monooxygenase</keyword>
<dbReference type="InterPro" id="IPR050182">
    <property type="entry name" value="Cytochrome_P450_fam2"/>
</dbReference>
<dbReference type="InterPro" id="IPR017972">
    <property type="entry name" value="Cyt_P450_CS"/>
</dbReference>
<comment type="caution">
    <text evidence="15">The sequence shown here is derived from an EMBL/GenBank/DDBJ whole genome shotgun (WGS) entry which is preliminary data.</text>
</comment>
<comment type="cofactor">
    <cofactor evidence="1 13">
        <name>heme</name>
        <dbReference type="ChEBI" id="CHEBI:30413"/>
    </cofactor>
</comment>
<reference evidence="15" key="1">
    <citation type="thesis" date="2020" institute="ProQuest LLC" country="789 East Eisenhower Parkway, Ann Arbor, MI, USA">
        <title>Comparative Genomics and Chromosome Evolution.</title>
        <authorList>
            <person name="Mudd A.B."/>
        </authorList>
    </citation>
    <scope>NUCLEOTIDE SEQUENCE</scope>
    <source>
        <strain evidence="15">237g6f4</strain>
        <tissue evidence="15">Blood</tissue>
    </source>
</reference>
<feature type="binding site" description="axial binding residue" evidence="13">
    <location>
        <position position="218"/>
    </location>
    <ligand>
        <name>heme</name>
        <dbReference type="ChEBI" id="CHEBI:30413"/>
    </ligand>
    <ligandPart>
        <name>Fe</name>
        <dbReference type="ChEBI" id="CHEBI:18248"/>
    </ligandPart>
</feature>
<protein>
    <submittedName>
        <fullName evidence="15">Uncharacterized protein</fullName>
    </submittedName>
</protein>
<evidence type="ECO:0000256" key="8">
    <source>
        <dbReference type="ARBA" id="ARBA00022848"/>
    </source>
</evidence>
<evidence type="ECO:0000256" key="5">
    <source>
        <dbReference type="ARBA" id="ARBA00022617"/>
    </source>
</evidence>
<dbReference type="FunFam" id="1.10.630.10:FF:000238">
    <property type="entry name" value="Cytochrome P450 2A6"/>
    <property type="match status" value="1"/>
</dbReference>
<dbReference type="InterPro" id="IPR001128">
    <property type="entry name" value="Cyt_P450"/>
</dbReference>
<dbReference type="GO" id="GO:0005506">
    <property type="term" value="F:iron ion binding"/>
    <property type="evidence" value="ECO:0007669"/>
    <property type="project" value="InterPro"/>
</dbReference>
<accession>A0AAV6ZU81</accession>
<dbReference type="GO" id="GO:0019373">
    <property type="term" value="P:epoxygenase P450 pathway"/>
    <property type="evidence" value="ECO:0007669"/>
    <property type="project" value="TreeGrafter"/>
</dbReference>
<keyword evidence="12" id="KW-0472">Membrane</keyword>
<organism evidence="15 16">
    <name type="scientific">Engystomops pustulosus</name>
    <name type="common">Tungara frog</name>
    <name type="synonym">Physalaemus pustulosus</name>
    <dbReference type="NCBI Taxonomy" id="76066"/>
    <lineage>
        <taxon>Eukaryota</taxon>
        <taxon>Metazoa</taxon>
        <taxon>Chordata</taxon>
        <taxon>Craniata</taxon>
        <taxon>Vertebrata</taxon>
        <taxon>Euteleostomi</taxon>
        <taxon>Amphibia</taxon>
        <taxon>Batrachia</taxon>
        <taxon>Anura</taxon>
        <taxon>Neobatrachia</taxon>
        <taxon>Hyloidea</taxon>
        <taxon>Leptodactylidae</taxon>
        <taxon>Leiuperinae</taxon>
        <taxon>Engystomops</taxon>
    </lineage>
</organism>
<dbReference type="PRINTS" id="PR00463">
    <property type="entry name" value="EP450I"/>
</dbReference>
<dbReference type="GO" id="GO:0005789">
    <property type="term" value="C:endoplasmic reticulum membrane"/>
    <property type="evidence" value="ECO:0007669"/>
    <property type="project" value="UniProtKB-SubCell"/>
</dbReference>
<keyword evidence="10 13" id="KW-0408">Iron</keyword>
<gene>
    <name evidence="15" type="ORF">GDO81_003162</name>
</gene>
<dbReference type="PRINTS" id="PR01684">
    <property type="entry name" value="EP450ICYP2A"/>
</dbReference>
<sequence length="273" mass="31508">MFPHLMKCLPGPHQKILTNSIKLRQFVKDMVKSHQDTIDENCPRDLIDCFLVKMEEEKNNPETEFQEQNLQGIVIDLFFAGTESTTMTLRYSFLILLKYPHVQEKIHEEIDRVVGQNRCPSAEDRARMPYTDAVVHEIQRFADIFPVGLSRAARQDTTLNGFHIPKGTIVVPILTSVLKDSNHFKDPEEFDPGHFLDENGDFKKNEAFMAFSAGKRMCIGMTLARMEIFLFLTTLLQKFTFKPTMDRNLIDIRPVPNTNGSQPHDYEMFAVPR</sequence>
<proteinExistence type="inferred from homology"/>
<evidence type="ECO:0000256" key="6">
    <source>
        <dbReference type="ARBA" id="ARBA00022723"/>
    </source>
</evidence>
<dbReference type="InterPro" id="IPR036396">
    <property type="entry name" value="Cyt_P450_sf"/>
</dbReference>
<keyword evidence="5 13" id="KW-0349">Heme</keyword>
<dbReference type="Pfam" id="PF00067">
    <property type="entry name" value="p450"/>
    <property type="match status" value="1"/>
</dbReference>
<keyword evidence="6 13" id="KW-0479">Metal-binding</keyword>
<keyword evidence="16" id="KW-1185">Reference proteome</keyword>
<dbReference type="PROSITE" id="PS00086">
    <property type="entry name" value="CYTOCHROME_P450"/>
    <property type="match status" value="1"/>
</dbReference>
<evidence type="ECO:0000256" key="13">
    <source>
        <dbReference type="PIRSR" id="PIRSR602401-1"/>
    </source>
</evidence>
<dbReference type="PANTHER" id="PTHR24300:SF394">
    <property type="entry name" value="CYTOCHROME P450 2H2"/>
    <property type="match status" value="1"/>
</dbReference>
<evidence type="ECO:0000313" key="15">
    <source>
        <dbReference type="EMBL" id="KAG8552927.1"/>
    </source>
</evidence>
<dbReference type="GO" id="GO:0020037">
    <property type="term" value="F:heme binding"/>
    <property type="evidence" value="ECO:0007669"/>
    <property type="project" value="InterPro"/>
</dbReference>
<name>A0AAV6ZU81_ENGPU</name>
<comment type="similarity">
    <text evidence="4 14">Belongs to the cytochrome P450 family.</text>
</comment>
<dbReference type="InterPro" id="IPR002401">
    <property type="entry name" value="Cyt_P450_E_grp-I"/>
</dbReference>
<evidence type="ECO:0000256" key="14">
    <source>
        <dbReference type="RuleBase" id="RU000461"/>
    </source>
</evidence>
<evidence type="ECO:0000256" key="11">
    <source>
        <dbReference type="ARBA" id="ARBA00023033"/>
    </source>
</evidence>
<dbReference type="SUPFAM" id="SSF48264">
    <property type="entry name" value="Cytochrome P450"/>
    <property type="match status" value="1"/>
</dbReference>